<dbReference type="EMBL" id="SLXU01000022">
    <property type="protein sequence ID" value="TCP58541.1"/>
    <property type="molecule type" value="Genomic_DNA"/>
</dbReference>
<keyword evidence="1" id="KW-0732">Signal</keyword>
<feature type="signal peptide" evidence="1">
    <location>
        <begin position="1"/>
        <end position="21"/>
    </location>
</feature>
<accession>A0A4R2RG08</accession>
<sequence length="201" mass="21582">MIRTGLTALGLVLVLPAPVLADTPNRPPVPGWQTDTATCAWYWREGGGIGLWAETCVFNDATWRVVWDEERNAFVTQGGDMVMGIAVQEFGLPPGSGLTALIDLLTVSGYLQPEAPCAWNPIAPRPAQSSMAFHVLAPTDPAALAPTATGEVPDPLCGPYGASSHGVRYFLTDQRWPDRAIFVEEGPERPLFDPSSITLLP</sequence>
<feature type="chain" id="PRO_5020881819" evidence="1">
    <location>
        <begin position="22"/>
        <end position="201"/>
    </location>
</feature>
<protein>
    <submittedName>
        <fullName evidence="2">Uncharacterized protein</fullName>
    </submittedName>
</protein>
<proteinExistence type="predicted"/>
<gene>
    <name evidence="2" type="ORF">EV663_12217</name>
</gene>
<organism evidence="2 3">
    <name type="scientific">Rhodovulum bhavnagarense</name>
    <dbReference type="NCBI Taxonomy" id="992286"/>
    <lineage>
        <taxon>Bacteria</taxon>
        <taxon>Pseudomonadati</taxon>
        <taxon>Pseudomonadota</taxon>
        <taxon>Alphaproteobacteria</taxon>
        <taxon>Rhodobacterales</taxon>
        <taxon>Paracoccaceae</taxon>
        <taxon>Rhodovulum</taxon>
    </lineage>
</organism>
<comment type="caution">
    <text evidence="2">The sequence shown here is derived from an EMBL/GenBank/DDBJ whole genome shotgun (WGS) entry which is preliminary data.</text>
</comment>
<reference evidence="2 3" key="1">
    <citation type="submission" date="2019-03" db="EMBL/GenBank/DDBJ databases">
        <title>Genomic Encyclopedia of Type Strains, Phase IV (KMG-IV): sequencing the most valuable type-strain genomes for metagenomic binning, comparative biology and taxonomic classification.</title>
        <authorList>
            <person name="Goeker M."/>
        </authorList>
    </citation>
    <scope>NUCLEOTIDE SEQUENCE [LARGE SCALE GENOMIC DNA]</scope>
    <source>
        <strain evidence="2 3">DSM 24766</strain>
    </source>
</reference>
<name>A0A4R2RG08_9RHOB</name>
<evidence type="ECO:0000313" key="2">
    <source>
        <dbReference type="EMBL" id="TCP58541.1"/>
    </source>
</evidence>
<dbReference type="RefSeq" id="WP_132953080.1">
    <property type="nucleotide sequence ID" value="NZ_SLXU01000022.1"/>
</dbReference>
<dbReference type="Proteomes" id="UP000295050">
    <property type="component" value="Unassembled WGS sequence"/>
</dbReference>
<keyword evidence="3" id="KW-1185">Reference proteome</keyword>
<evidence type="ECO:0000313" key="3">
    <source>
        <dbReference type="Proteomes" id="UP000295050"/>
    </source>
</evidence>
<evidence type="ECO:0000256" key="1">
    <source>
        <dbReference type="SAM" id="SignalP"/>
    </source>
</evidence>
<dbReference type="OrthoDB" id="7860723at2"/>
<dbReference type="AlphaFoldDB" id="A0A4R2RG08"/>